<name>A0ABD3B1Z3_9GENT</name>
<gene>
    <name evidence="1" type="ORF">ACH5RR_000731</name>
</gene>
<comment type="caution">
    <text evidence="1">The sequence shown here is derived from an EMBL/GenBank/DDBJ whole genome shotgun (WGS) entry which is preliminary data.</text>
</comment>
<reference evidence="1 2" key="1">
    <citation type="submission" date="2024-11" db="EMBL/GenBank/DDBJ databases">
        <title>A near-complete genome assembly of Cinchona calisaya.</title>
        <authorList>
            <person name="Lian D.C."/>
            <person name="Zhao X.W."/>
            <person name="Wei L."/>
        </authorList>
    </citation>
    <scope>NUCLEOTIDE SEQUENCE [LARGE SCALE GENOMIC DNA]</scope>
    <source>
        <tissue evidence="1">Nenye</tissue>
    </source>
</reference>
<sequence>MINFFSFNGSFTYLYWGRFSRVQRKIGLYDDHNVSTGLEVLFVFDRYLETLDALPEVVQHLRLDDTWSSHCSFRLAKQRNFLTGRVIGFVFGSETSGLPLESLLDCKR</sequence>
<organism evidence="1 2">
    <name type="scientific">Cinchona calisaya</name>
    <dbReference type="NCBI Taxonomy" id="153742"/>
    <lineage>
        <taxon>Eukaryota</taxon>
        <taxon>Viridiplantae</taxon>
        <taxon>Streptophyta</taxon>
        <taxon>Embryophyta</taxon>
        <taxon>Tracheophyta</taxon>
        <taxon>Spermatophyta</taxon>
        <taxon>Magnoliopsida</taxon>
        <taxon>eudicotyledons</taxon>
        <taxon>Gunneridae</taxon>
        <taxon>Pentapetalae</taxon>
        <taxon>asterids</taxon>
        <taxon>lamiids</taxon>
        <taxon>Gentianales</taxon>
        <taxon>Rubiaceae</taxon>
        <taxon>Cinchonoideae</taxon>
        <taxon>Cinchoneae</taxon>
        <taxon>Cinchona</taxon>
    </lineage>
</organism>
<protein>
    <submittedName>
        <fullName evidence="1">Uncharacterized protein</fullName>
    </submittedName>
</protein>
<dbReference type="AlphaFoldDB" id="A0ABD3B1Z3"/>
<dbReference type="EMBL" id="JBJUIK010000001">
    <property type="protein sequence ID" value="KAL3537365.1"/>
    <property type="molecule type" value="Genomic_DNA"/>
</dbReference>
<dbReference type="Proteomes" id="UP001630127">
    <property type="component" value="Unassembled WGS sequence"/>
</dbReference>
<accession>A0ABD3B1Z3</accession>
<keyword evidence="2" id="KW-1185">Reference proteome</keyword>
<evidence type="ECO:0000313" key="2">
    <source>
        <dbReference type="Proteomes" id="UP001630127"/>
    </source>
</evidence>
<evidence type="ECO:0000313" key="1">
    <source>
        <dbReference type="EMBL" id="KAL3537365.1"/>
    </source>
</evidence>
<proteinExistence type="predicted"/>